<evidence type="ECO:0008006" key="4">
    <source>
        <dbReference type="Google" id="ProtNLM"/>
    </source>
</evidence>
<dbReference type="EMBL" id="JAJVCN010000002">
    <property type="protein sequence ID" value="MCE7005049.1"/>
    <property type="molecule type" value="Genomic_DNA"/>
</dbReference>
<evidence type="ECO:0000313" key="2">
    <source>
        <dbReference type="EMBL" id="MCE7005049.1"/>
    </source>
</evidence>
<accession>A0ABS8ZCV4</accession>
<comment type="caution">
    <text evidence="2">The sequence shown here is derived from an EMBL/GenBank/DDBJ whole genome shotgun (WGS) entry which is preliminary data.</text>
</comment>
<feature type="chain" id="PRO_5046859896" description="Porin" evidence="1">
    <location>
        <begin position="23"/>
        <end position="46"/>
    </location>
</feature>
<gene>
    <name evidence="2" type="ORF">LWC34_19770</name>
</gene>
<keyword evidence="1" id="KW-0732">Signal</keyword>
<sequence>MSTKLKLLACAVFAALSTTLIAMPASATTAPQEECVIGPGGVIYCF</sequence>
<feature type="signal peptide" evidence="1">
    <location>
        <begin position="1"/>
        <end position="22"/>
    </location>
</feature>
<keyword evidence="3" id="KW-1185">Reference proteome</keyword>
<organism evidence="2 3">
    <name type="scientific">Kibdelosporangium philippinense</name>
    <dbReference type="NCBI Taxonomy" id="211113"/>
    <lineage>
        <taxon>Bacteria</taxon>
        <taxon>Bacillati</taxon>
        <taxon>Actinomycetota</taxon>
        <taxon>Actinomycetes</taxon>
        <taxon>Pseudonocardiales</taxon>
        <taxon>Pseudonocardiaceae</taxon>
        <taxon>Kibdelosporangium</taxon>
    </lineage>
</organism>
<reference evidence="2 3" key="1">
    <citation type="submission" date="2021-12" db="EMBL/GenBank/DDBJ databases">
        <title>Genome sequence of Kibdelosporangium philippinense ATCC 49844.</title>
        <authorList>
            <person name="Fedorov E.A."/>
            <person name="Omeragic M."/>
            <person name="Shalygina K.F."/>
            <person name="Maclea K.S."/>
        </authorList>
    </citation>
    <scope>NUCLEOTIDE SEQUENCE [LARGE SCALE GENOMIC DNA]</scope>
    <source>
        <strain evidence="2 3">ATCC 49844</strain>
    </source>
</reference>
<protein>
    <recommendedName>
        <fullName evidence="4">Porin</fullName>
    </recommendedName>
</protein>
<dbReference type="Proteomes" id="UP001521150">
    <property type="component" value="Unassembled WGS sequence"/>
</dbReference>
<dbReference type="RefSeq" id="WP_233726658.1">
    <property type="nucleotide sequence ID" value="NZ_JAJVCN010000002.1"/>
</dbReference>
<proteinExistence type="predicted"/>
<name>A0ABS8ZCV4_9PSEU</name>
<evidence type="ECO:0000313" key="3">
    <source>
        <dbReference type="Proteomes" id="UP001521150"/>
    </source>
</evidence>
<evidence type="ECO:0000256" key="1">
    <source>
        <dbReference type="SAM" id="SignalP"/>
    </source>
</evidence>